<feature type="region of interest" description="Disordered" evidence="2">
    <location>
        <begin position="108"/>
        <end position="140"/>
    </location>
</feature>
<dbReference type="InterPro" id="IPR001138">
    <property type="entry name" value="Zn2Cys6_DnaBD"/>
</dbReference>
<keyword evidence="5" id="KW-1185">Reference proteome</keyword>
<evidence type="ECO:0000313" key="5">
    <source>
        <dbReference type="Proteomes" id="UP000829685"/>
    </source>
</evidence>
<dbReference type="PROSITE" id="PS00463">
    <property type="entry name" value="ZN2_CY6_FUNGAL_1"/>
    <property type="match status" value="1"/>
</dbReference>
<dbReference type="Gene3D" id="4.10.240.10">
    <property type="entry name" value="Zn(2)-C6 fungal-type DNA-binding domain"/>
    <property type="match status" value="1"/>
</dbReference>
<feature type="region of interest" description="Disordered" evidence="2">
    <location>
        <begin position="49"/>
        <end position="84"/>
    </location>
</feature>
<feature type="compositionally biased region" description="Polar residues" evidence="2">
    <location>
        <begin position="62"/>
        <end position="81"/>
    </location>
</feature>
<protein>
    <recommendedName>
        <fullName evidence="3">Zn(2)-C6 fungal-type domain-containing protein</fullName>
    </recommendedName>
</protein>
<dbReference type="PANTHER" id="PTHR31668">
    <property type="entry name" value="GLUCOSE TRANSPORT TRANSCRIPTION REGULATOR RGT1-RELATED-RELATED"/>
    <property type="match status" value="1"/>
</dbReference>
<feature type="domain" description="Zn(2)-C6 fungal-type" evidence="3">
    <location>
        <begin position="15"/>
        <end position="47"/>
    </location>
</feature>
<accession>A0A9P9WTX6</accession>
<comment type="caution">
    <text evidence="4">The sequence shown here is derived from an EMBL/GenBank/DDBJ whole genome shotgun (WGS) entry which is preliminary data.</text>
</comment>
<dbReference type="AlphaFoldDB" id="A0A9P9WTX6"/>
<proteinExistence type="predicted"/>
<dbReference type="CDD" id="cd00067">
    <property type="entry name" value="GAL4"/>
    <property type="match status" value="1"/>
</dbReference>
<dbReference type="SUPFAM" id="SSF57701">
    <property type="entry name" value="Zn2/Cys6 DNA-binding domain"/>
    <property type="match status" value="1"/>
</dbReference>
<dbReference type="Pfam" id="PF00172">
    <property type="entry name" value="Zn_clus"/>
    <property type="match status" value="1"/>
</dbReference>
<gene>
    <name evidence="4" type="ORF">JX265_003267</name>
</gene>
<evidence type="ECO:0000259" key="3">
    <source>
        <dbReference type="PROSITE" id="PS50048"/>
    </source>
</evidence>
<dbReference type="InterPro" id="IPR036864">
    <property type="entry name" value="Zn2-C6_fun-type_DNA-bd_sf"/>
</dbReference>
<evidence type="ECO:0000256" key="1">
    <source>
        <dbReference type="ARBA" id="ARBA00023242"/>
    </source>
</evidence>
<feature type="compositionally biased region" description="Low complexity" evidence="2">
    <location>
        <begin position="117"/>
        <end position="126"/>
    </location>
</feature>
<evidence type="ECO:0000313" key="4">
    <source>
        <dbReference type="EMBL" id="KAI1879090.1"/>
    </source>
</evidence>
<reference evidence="4" key="1">
    <citation type="submission" date="2021-03" db="EMBL/GenBank/DDBJ databases">
        <title>Revisited historic fungal species revealed as producer of novel bioactive compounds through whole genome sequencing and comparative genomics.</title>
        <authorList>
            <person name="Vignolle G.A."/>
            <person name="Hochenegger N."/>
            <person name="Mach R.L."/>
            <person name="Mach-Aigner A.R."/>
            <person name="Javad Rahimi M."/>
            <person name="Salim K.A."/>
            <person name="Chan C.M."/>
            <person name="Lim L.B.L."/>
            <person name="Cai F."/>
            <person name="Druzhinina I.S."/>
            <person name="U'Ren J.M."/>
            <person name="Derntl C."/>
        </authorList>
    </citation>
    <scope>NUCLEOTIDE SEQUENCE</scope>
    <source>
        <strain evidence="4">TUCIM 5799</strain>
    </source>
</reference>
<dbReference type="EMBL" id="JAFIMR010000005">
    <property type="protein sequence ID" value="KAI1879090.1"/>
    <property type="molecule type" value="Genomic_DNA"/>
</dbReference>
<dbReference type="GO" id="GO:0008270">
    <property type="term" value="F:zinc ion binding"/>
    <property type="evidence" value="ECO:0007669"/>
    <property type="project" value="InterPro"/>
</dbReference>
<name>A0A9P9WTX6_9PEZI</name>
<dbReference type="GO" id="GO:0000981">
    <property type="term" value="F:DNA-binding transcription factor activity, RNA polymerase II-specific"/>
    <property type="evidence" value="ECO:0007669"/>
    <property type="project" value="InterPro"/>
</dbReference>
<keyword evidence="1" id="KW-0539">Nucleus</keyword>
<dbReference type="PROSITE" id="PS50048">
    <property type="entry name" value="ZN2_CY6_FUNGAL_2"/>
    <property type="match status" value="1"/>
</dbReference>
<dbReference type="InterPro" id="IPR050797">
    <property type="entry name" value="Carb_Metab_Trans_Reg"/>
</dbReference>
<sequence length="397" mass="44013">MSGNFSSRAPWKRSACDRCRAQKLRCHRDEDQSPDTCLRCLKSQVKCFTSKARPTGRPPSRQPTRVEQNDNNSLHTATSESGADMNMVDYDMSLDTFLDSIGMQHTDFGTSDELLDSASPPHSAPSIVPPPALGDPGPSQHPYQYSIPKMDPTTHGRVEDAGCLLSKLHYELSEQLYYIRSVPWDVKSALLLTFSHKSNTEETEISEPHPLVQVSKASTELENLLTGLRLPASTDHTSPTFSYSPSFSPRISTTQLLTALSCYIQIVSIYDIIFSKVLDYLTKNARASTPFQAPAPKMYLGGLPIPLYQTLPGSLLVHLTEHQLQPIEQLMGLPEHYRVSSKSNESSNGGDMGLFRGQHSQPLLVAVIQLGEDGDGNHDGIRSIRSLKVKMRQIKDF</sequence>
<organism evidence="4 5">
    <name type="scientific">Neoarthrinium moseri</name>
    <dbReference type="NCBI Taxonomy" id="1658444"/>
    <lineage>
        <taxon>Eukaryota</taxon>
        <taxon>Fungi</taxon>
        <taxon>Dikarya</taxon>
        <taxon>Ascomycota</taxon>
        <taxon>Pezizomycotina</taxon>
        <taxon>Sordariomycetes</taxon>
        <taxon>Xylariomycetidae</taxon>
        <taxon>Amphisphaeriales</taxon>
        <taxon>Apiosporaceae</taxon>
        <taxon>Neoarthrinium</taxon>
    </lineage>
</organism>
<dbReference type="Proteomes" id="UP000829685">
    <property type="component" value="Unassembled WGS sequence"/>
</dbReference>
<evidence type="ECO:0000256" key="2">
    <source>
        <dbReference type="SAM" id="MobiDB-lite"/>
    </source>
</evidence>